<organism evidence="2 3">
    <name type="scientific">Dorea formicigenerans</name>
    <dbReference type="NCBI Taxonomy" id="39486"/>
    <lineage>
        <taxon>Bacteria</taxon>
        <taxon>Bacillati</taxon>
        <taxon>Bacillota</taxon>
        <taxon>Clostridia</taxon>
        <taxon>Lachnospirales</taxon>
        <taxon>Lachnospiraceae</taxon>
        <taxon>Dorea</taxon>
    </lineage>
</organism>
<dbReference type="EMBL" id="QSRA01000001">
    <property type="protein sequence ID" value="RGK86446.1"/>
    <property type="molecule type" value="Genomic_DNA"/>
</dbReference>
<protein>
    <submittedName>
        <fullName evidence="2">Uncharacterized protein</fullName>
    </submittedName>
</protein>
<evidence type="ECO:0000313" key="2">
    <source>
        <dbReference type="EMBL" id="RGK86446.1"/>
    </source>
</evidence>
<comment type="caution">
    <text evidence="2">The sequence shown here is derived from an EMBL/GenBank/DDBJ whole genome shotgun (WGS) entry which is preliminary data.</text>
</comment>
<feature type="transmembrane region" description="Helical" evidence="1">
    <location>
        <begin position="9"/>
        <end position="29"/>
    </location>
</feature>
<name>A0A3E4Q276_9FIRM</name>
<feature type="transmembrane region" description="Helical" evidence="1">
    <location>
        <begin position="62"/>
        <end position="86"/>
    </location>
</feature>
<gene>
    <name evidence="2" type="ORF">DXC93_01065</name>
</gene>
<dbReference type="Proteomes" id="UP000261324">
    <property type="component" value="Unassembled WGS sequence"/>
</dbReference>
<evidence type="ECO:0000313" key="3">
    <source>
        <dbReference type="Proteomes" id="UP000261324"/>
    </source>
</evidence>
<keyword evidence="1" id="KW-0812">Transmembrane</keyword>
<keyword evidence="1" id="KW-0472">Membrane</keyword>
<dbReference type="RefSeq" id="WP_117658609.1">
    <property type="nucleotide sequence ID" value="NZ_QSRA01000001.1"/>
</dbReference>
<sequence length="99" mass="11043">MTGKKKKCTAAIICILFVFVTFASLFYIVKEADHECTGENCPICACVHQAHQTLKNLGTGTIIWSGTIFTILFTLCVFMQYVCMILNTSLVSQKVRLND</sequence>
<proteinExistence type="predicted"/>
<dbReference type="AlphaFoldDB" id="A0A3E4Q276"/>
<evidence type="ECO:0000256" key="1">
    <source>
        <dbReference type="SAM" id="Phobius"/>
    </source>
</evidence>
<accession>A0A3E4Q276</accession>
<reference evidence="2 3" key="1">
    <citation type="submission" date="2018-08" db="EMBL/GenBank/DDBJ databases">
        <title>A genome reference for cultivated species of the human gut microbiota.</title>
        <authorList>
            <person name="Zou Y."/>
            <person name="Xue W."/>
            <person name="Luo G."/>
        </authorList>
    </citation>
    <scope>NUCLEOTIDE SEQUENCE [LARGE SCALE GENOMIC DNA]</scope>
    <source>
        <strain evidence="2 3">TF09-3</strain>
    </source>
</reference>
<keyword evidence="1" id="KW-1133">Transmembrane helix</keyword>